<dbReference type="InterPro" id="IPR023753">
    <property type="entry name" value="FAD/NAD-binding_dom"/>
</dbReference>
<accession>A0A5N5X079</accession>
<dbReference type="EMBL" id="ML732213">
    <property type="protein sequence ID" value="KAB8074196.1"/>
    <property type="molecule type" value="Genomic_DNA"/>
</dbReference>
<evidence type="ECO:0000259" key="1">
    <source>
        <dbReference type="Pfam" id="PF07992"/>
    </source>
</evidence>
<organism evidence="2 3">
    <name type="scientific">Aspergillus leporis</name>
    <dbReference type="NCBI Taxonomy" id="41062"/>
    <lineage>
        <taxon>Eukaryota</taxon>
        <taxon>Fungi</taxon>
        <taxon>Dikarya</taxon>
        <taxon>Ascomycota</taxon>
        <taxon>Pezizomycotina</taxon>
        <taxon>Eurotiomycetes</taxon>
        <taxon>Eurotiomycetidae</taxon>
        <taxon>Eurotiales</taxon>
        <taxon>Aspergillaceae</taxon>
        <taxon>Aspergillus</taxon>
        <taxon>Aspergillus subgen. Circumdati</taxon>
    </lineage>
</organism>
<dbReference type="SUPFAM" id="SSF51905">
    <property type="entry name" value="FAD/NAD(P)-binding domain"/>
    <property type="match status" value="1"/>
</dbReference>
<dbReference type="InterPro" id="IPR036188">
    <property type="entry name" value="FAD/NAD-bd_sf"/>
</dbReference>
<keyword evidence="3" id="KW-1185">Reference proteome</keyword>
<dbReference type="OrthoDB" id="202203at2759"/>
<dbReference type="GO" id="GO:0050660">
    <property type="term" value="F:flavin adenine dinucleotide binding"/>
    <property type="evidence" value="ECO:0007669"/>
    <property type="project" value="TreeGrafter"/>
</dbReference>
<dbReference type="PRINTS" id="PR00411">
    <property type="entry name" value="PNDRDTASEI"/>
</dbReference>
<evidence type="ECO:0000313" key="3">
    <source>
        <dbReference type="Proteomes" id="UP000326565"/>
    </source>
</evidence>
<reference evidence="2 3" key="1">
    <citation type="submission" date="2019-04" db="EMBL/GenBank/DDBJ databases">
        <title>Friends and foes A comparative genomics study of 23 Aspergillus species from section Flavi.</title>
        <authorList>
            <consortium name="DOE Joint Genome Institute"/>
            <person name="Kjaerbolling I."/>
            <person name="Vesth T."/>
            <person name="Frisvad J.C."/>
            <person name="Nybo J.L."/>
            <person name="Theobald S."/>
            <person name="Kildgaard S."/>
            <person name="Isbrandt T."/>
            <person name="Kuo A."/>
            <person name="Sato A."/>
            <person name="Lyhne E.K."/>
            <person name="Kogle M.E."/>
            <person name="Wiebenga A."/>
            <person name="Kun R.S."/>
            <person name="Lubbers R.J."/>
            <person name="Makela M.R."/>
            <person name="Barry K."/>
            <person name="Chovatia M."/>
            <person name="Clum A."/>
            <person name="Daum C."/>
            <person name="Haridas S."/>
            <person name="He G."/>
            <person name="LaButti K."/>
            <person name="Lipzen A."/>
            <person name="Mondo S."/>
            <person name="Riley R."/>
            <person name="Salamov A."/>
            <person name="Simmons B.A."/>
            <person name="Magnuson J.K."/>
            <person name="Henrissat B."/>
            <person name="Mortensen U.H."/>
            <person name="Larsen T.O."/>
            <person name="Devries R.P."/>
            <person name="Grigoriev I.V."/>
            <person name="Machida M."/>
            <person name="Baker S.E."/>
            <person name="Andersen M.R."/>
        </authorList>
    </citation>
    <scope>NUCLEOTIDE SEQUENCE [LARGE SCALE GENOMIC DNA]</scope>
    <source>
        <strain evidence="2 3">CBS 151.66</strain>
    </source>
</reference>
<dbReference type="GO" id="GO:0004174">
    <property type="term" value="F:electron-transferring-flavoprotein dehydrogenase activity"/>
    <property type="evidence" value="ECO:0007669"/>
    <property type="project" value="TreeGrafter"/>
</dbReference>
<dbReference type="AlphaFoldDB" id="A0A5N5X079"/>
<feature type="domain" description="FAD/NAD(P)-binding" evidence="1">
    <location>
        <begin position="15"/>
        <end position="338"/>
    </location>
</feature>
<dbReference type="GO" id="GO:0005737">
    <property type="term" value="C:cytoplasm"/>
    <property type="evidence" value="ECO:0007669"/>
    <property type="project" value="TreeGrafter"/>
</dbReference>
<dbReference type="Pfam" id="PF07992">
    <property type="entry name" value="Pyr_redox_2"/>
    <property type="match status" value="1"/>
</dbReference>
<gene>
    <name evidence="2" type="ORF">BDV29DRAFT_201426</name>
</gene>
<evidence type="ECO:0000313" key="2">
    <source>
        <dbReference type="EMBL" id="KAB8074196.1"/>
    </source>
</evidence>
<dbReference type="PANTHER" id="PTHR43735">
    <property type="entry name" value="APOPTOSIS-INDUCING FACTOR 1"/>
    <property type="match status" value="1"/>
</dbReference>
<dbReference type="PANTHER" id="PTHR43735:SF24">
    <property type="entry name" value="NUCLEOTIDE-DISULPHIDE OXIDOREDUCTASE AMID-LIKE, PUTATIVE (AFU_ORTHOLOGUE AFUA_1G17180)-RELATED"/>
    <property type="match status" value="1"/>
</dbReference>
<dbReference type="Proteomes" id="UP000326565">
    <property type="component" value="Unassembled WGS sequence"/>
</dbReference>
<name>A0A5N5X079_9EURO</name>
<dbReference type="PRINTS" id="PR00368">
    <property type="entry name" value="FADPNR"/>
</dbReference>
<sequence>MPSNEALTPLLRQFRVLVAGGSYGGLSAALALIDLSKGRLARFNFTPDAKPPQYQIPIKITVVDERDGFYHLIGSPKALACDQYAAKTWTKFADIPALKSPNLQIVRGSISSVDCRNKVAQILDLETKETRQEKYDFFIAGTGLRRVFPTVPQSLLREKFLEEALDHKEAIRNARDGVVIIGGGAVGVEMAAELKELYPQQKITLVHSRDRLLSAEPLPDDFKERVISILKESGVEVIVGQRVIETTAVETEQGKRTWNLTLADGRKLEAGHIMSAVSKSSATSSYLPKDALTDDGYVKIRPTLQFQSTVANAEHHFAVGDIAQWGGIKRCGGAIHMGHYAATNVHQLMLAESTQLKPEFLALQNYPPVMGLALGHTAVSYSPDSGVQHGEKQLASLFGEDVGYTICWNYMRMSEPYPA</sequence>
<protein>
    <recommendedName>
        <fullName evidence="1">FAD/NAD(P)-binding domain-containing protein</fullName>
    </recommendedName>
</protein>
<dbReference type="Gene3D" id="3.50.50.100">
    <property type="match status" value="1"/>
</dbReference>
<proteinExistence type="predicted"/>